<dbReference type="AlphaFoldDB" id="A0A173YF38"/>
<proteinExistence type="predicted"/>
<evidence type="ECO:0000313" key="2">
    <source>
        <dbReference type="Proteomes" id="UP000095706"/>
    </source>
</evidence>
<gene>
    <name evidence="1" type="ORF">ERS852406_00441</name>
</gene>
<protein>
    <submittedName>
        <fullName evidence="1">Uncharacterized protein</fullName>
    </submittedName>
</protein>
<sequence>MAVSLLAELALVWHPSWKFLCLGFHNKIVVVFQRTNHITAKSDFRTGQIVLDRMVNIGSGDRQTFYQLFLFLPAINHRSVSCCVSVTPLACLKAPEACFYTGF</sequence>
<evidence type="ECO:0000313" key="1">
    <source>
        <dbReference type="EMBL" id="CUN61398.1"/>
    </source>
</evidence>
<accession>A0A173YF38</accession>
<dbReference type="EMBL" id="CYYV01000002">
    <property type="protein sequence ID" value="CUN61398.1"/>
    <property type="molecule type" value="Genomic_DNA"/>
</dbReference>
<dbReference type="Proteomes" id="UP000095706">
    <property type="component" value="Unassembled WGS sequence"/>
</dbReference>
<name>A0A173YF38_9FIRM</name>
<reference evidence="1 2" key="1">
    <citation type="submission" date="2015-09" db="EMBL/GenBank/DDBJ databases">
        <authorList>
            <consortium name="Pathogen Informatics"/>
        </authorList>
    </citation>
    <scope>NUCLEOTIDE SEQUENCE [LARGE SCALE GENOMIC DNA]</scope>
    <source>
        <strain evidence="1 2">2789STDY5608849</strain>
    </source>
</reference>
<organism evidence="1 2">
    <name type="scientific">Fusicatenibacter saccharivorans</name>
    <dbReference type="NCBI Taxonomy" id="1150298"/>
    <lineage>
        <taxon>Bacteria</taxon>
        <taxon>Bacillati</taxon>
        <taxon>Bacillota</taxon>
        <taxon>Clostridia</taxon>
        <taxon>Lachnospirales</taxon>
        <taxon>Lachnospiraceae</taxon>
        <taxon>Fusicatenibacter</taxon>
    </lineage>
</organism>